<keyword evidence="1" id="KW-0812">Transmembrane</keyword>
<evidence type="ECO:0000313" key="3">
    <source>
        <dbReference type="Proteomes" id="UP000299102"/>
    </source>
</evidence>
<dbReference type="EMBL" id="BGZK01000103">
    <property type="protein sequence ID" value="GBP18986.1"/>
    <property type="molecule type" value="Genomic_DNA"/>
</dbReference>
<organism evidence="2 3">
    <name type="scientific">Eumeta variegata</name>
    <name type="common">Bagworm moth</name>
    <name type="synonym">Eumeta japonica</name>
    <dbReference type="NCBI Taxonomy" id="151549"/>
    <lineage>
        <taxon>Eukaryota</taxon>
        <taxon>Metazoa</taxon>
        <taxon>Ecdysozoa</taxon>
        <taxon>Arthropoda</taxon>
        <taxon>Hexapoda</taxon>
        <taxon>Insecta</taxon>
        <taxon>Pterygota</taxon>
        <taxon>Neoptera</taxon>
        <taxon>Endopterygota</taxon>
        <taxon>Lepidoptera</taxon>
        <taxon>Glossata</taxon>
        <taxon>Ditrysia</taxon>
        <taxon>Tineoidea</taxon>
        <taxon>Psychidae</taxon>
        <taxon>Oiketicinae</taxon>
        <taxon>Eumeta</taxon>
    </lineage>
</organism>
<dbReference type="AlphaFoldDB" id="A0A4C1TZF0"/>
<feature type="transmembrane region" description="Helical" evidence="1">
    <location>
        <begin position="50"/>
        <end position="69"/>
    </location>
</feature>
<protein>
    <submittedName>
        <fullName evidence="2">Uncharacterized protein</fullName>
    </submittedName>
</protein>
<evidence type="ECO:0000313" key="2">
    <source>
        <dbReference type="EMBL" id="GBP18986.1"/>
    </source>
</evidence>
<dbReference type="Proteomes" id="UP000299102">
    <property type="component" value="Unassembled WGS sequence"/>
</dbReference>
<proteinExistence type="predicted"/>
<evidence type="ECO:0000256" key="1">
    <source>
        <dbReference type="SAM" id="Phobius"/>
    </source>
</evidence>
<reference evidence="2 3" key="1">
    <citation type="journal article" date="2019" name="Commun. Biol.">
        <title>The bagworm genome reveals a unique fibroin gene that provides high tensile strength.</title>
        <authorList>
            <person name="Kono N."/>
            <person name="Nakamura H."/>
            <person name="Ohtoshi R."/>
            <person name="Tomita M."/>
            <person name="Numata K."/>
            <person name="Arakawa K."/>
        </authorList>
    </citation>
    <scope>NUCLEOTIDE SEQUENCE [LARGE SCALE GENOMIC DNA]</scope>
</reference>
<accession>A0A4C1TZF0</accession>
<gene>
    <name evidence="2" type="ORF">EVAR_78454_1</name>
</gene>
<comment type="caution">
    <text evidence="2">The sequence shown here is derived from an EMBL/GenBank/DDBJ whole genome shotgun (WGS) entry which is preliminary data.</text>
</comment>
<keyword evidence="3" id="KW-1185">Reference proteome</keyword>
<keyword evidence="1" id="KW-1133">Transmembrane helix</keyword>
<keyword evidence="1" id="KW-0472">Membrane</keyword>
<name>A0A4C1TZF0_EUMVA</name>
<sequence>MSKLHLIRARPSSGCASKAAYVDNPARRCGPARAPRTQASTSRARDGSRACRMCVIATAIKIFVALYIITSDHPPASLGVNLVL</sequence>